<dbReference type="Gene3D" id="3.30.530.20">
    <property type="match status" value="1"/>
</dbReference>
<dbReference type="EMBL" id="AWUE01018897">
    <property type="protein sequence ID" value="OMO77767.1"/>
    <property type="molecule type" value="Genomic_DNA"/>
</dbReference>
<reference evidence="2" key="1">
    <citation type="submission" date="2013-09" db="EMBL/GenBank/DDBJ databases">
        <title>Corchorus olitorius genome sequencing.</title>
        <authorList>
            <person name="Alam M."/>
            <person name="Haque M.S."/>
            <person name="Islam M.S."/>
            <person name="Emdad E.M."/>
            <person name="Islam M.M."/>
            <person name="Ahmed B."/>
            <person name="Halim A."/>
            <person name="Hossen Q.M.M."/>
            <person name="Hossain M.Z."/>
            <person name="Ahmed R."/>
            <person name="Khan M.M."/>
            <person name="Islam R."/>
            <person name="Rashid M.M."/>
            <person name="Khan S.A."/>
            <person name="Rahman M.S."/>
            <person name="Alam M."/>
            <person name="Yahiya A.S."/>
            <person name="Khan M.S."/>
            <person name="Azam M.S."/>
            <person name="Haque T."/>
            <person name="Lashkar M.Z.H."/>
            <person name="Akhand A.I."/>
            <person name="Morshed G."/>
            <person name="Roy S."/>
            <person name="Uddin K.S."/>
            <person name="Rabeya T."/>
            <person name="Hossain A.S."/>
            <person name="Chowdhury A."/>
            <person name="Snigdha A.R."/>
            <person name="Mortoza M.S."/>
            <person name="Matin S.A."/>
            <person name="Hoque S.M.E."/>
            <person name="Islam M.K."/>
            <person name="Roy D.K."/>
            <person name="Haider R."/>
            <person name="Moosa M.M."/>
            <person name="Elias S.M."/>
            <person name="Hasan A.M."/>
            <person name="Jahan S."/>
            <person name="Shafiuddin M."/>
            <person name="Mahmood N."/>
            <person name="Shommy N.S."/>
        </authorList>
    </citation>
    <scope>NUCLEOTIDE SEQUENCE [LARGE SCALE GENOMIC DNA]</scope>
    <source>
        <strain evidence="2">cv. O-4</strain>
    </source>
</reference>
<evidence type="ECO:0000313" key="1">
    <source>
        <dbReference type="EMBL" id="OMO77767.1"/>
    </source>
</evidence>
<comment type="caution">
    <text evidence="1">The sequence shown here is derived from an EMBL/GenBank/DDBJ whole genome shotgun (WGS) entry which is preliminary data.</text>
</comment>
<keyword evidence="2" id="KW-1185">Reference proteome</keyword>
<dbReference type="AlphaFoldDB" id="A0A1R3I5B1"/>
<dbReference type="InterPro" id="IPR023393">
    <property type="entry name" value="START-like_dom_sf"/>
</dbReference>
<gene>
    <name evidence="1" type="ORF">COLO4_25008</name>
</gene>
<dbReference type="Proteomes" id="UP000187203">
    <property type="component" value="Unassembled WGS sequence"/>
</dbReference>
<proteinExistence type="predicted"/>
<protein>
    <submittedName>
        <fullName evidence="1">Uncharacterized protein</fullName>
    </submittedName>
</protein>
<organism evidence="1 2">
    <name type="scientific">Corchorus olitorius</name>
    <dbReference type="NCBI Taxonomy" id="93759"/>
    <lineage>
        <taxon>Eukaryota</taxon>
        <taxon>Viridiplantae</taxon>
        <taxon>Streptophyta</taxon>
        <taxon>Embryophyta</taxon>
        <taxon>Tracheophyta</taxon>
        <taxon>Spermatophyta</taxon>
        <taxon>Magnoliopsida</taxon>
        <taxon>eudicotyledons</taxon>
        <taxon>Gunneridae</taxon>
        <taxon>Pentapetalae</taxon>
        <taxon>rosids</taxon>
        <taxon>malvids</taxon>
        <taxon>Malvales</taxon>
        <taxon>Malvaceae</taxon>
        <taxon>Grewioideae</taxon>
        <taxon>Apeibeae</taxon>
        <taxon>Corchorus</taxon>
    </lineage>
</organism>
<sequence>MSRNRKVSSQPSTEQIKEEEIKAGKEKALGLYKAVEAYLLANPDVCN</sequence>
<name>A0A1R3I5B1_9ROSI</name>
<evidence type="ECO:0000313" key="2">
    <source>
        <dbReference type="Proteomes" id="UP000187203"/>
    </source>
</evidence>
<accession>A0A1R3I5B1</accession>